<proteinExistence type="predicted"/>
<feature type="domain" description="Anthranilate synthase component I N-terminal" evidence="2">
    <location>
        <begin position="42"/>
        <end position="168"/>
    </location>
</feature>
<dbReference type="Gene3D" id="3.60.120.10">
    <property type="entry name" value="Anthranilate synthase"/>
    <property type="match status" value="1"/>
</dbReference>
<evidence type="ECO:0000313" key="3">
    <source>
        <dbReference type="EMBL" id="MCQ4163204.1"/>
    </source>
</evidence>
<dbReference type="EC" id="2.6.1.85" evidence="3"/>
<dbReference type="PANTHER" id="PTHR11236">
    <property type="entry name" value="AMINOBENZOATE/ANTHRANILATE SYNTHASE"/>
    <property type="match status" value="1"/>
</dbReference>
<dbReference type="InterPro" id="IPR019999">
    <property type="entry name" value="Anth_synth_I-like"/>
</dbReference>
<dbReference type="SUPFAM" id="SSF56322">
    <property type="entry name" value="ADC synthase"/>
    <property type="match status" value="1"/>
</dbReference>
<dbReference type="Pfam" id="PF04715">
    <property type="entry name" value="Anth_synt_I_N"/>
    <property type="match status" value="1"/>
</dbReference>
<reference evidence="3" key="1">
    <citation type="submission" date="2022-07" db="EMBL/GenBank/DDBJ databases">
        <title>Tahibacter sp., a new gammaproteobacterium isolated from the silt sample collected at pig farm.</title>
        <authorList>
            <person name="Chen H."/>
        </authorList>
    </citation>
    <scope>NUCLEOTIDE SEQUENCE</scope>
    <source>
        <strain evidence="3">P2K</strain>
    </source>
</reference>
<dbReference type="InterPro" id="IPR006805">
    <property type="entry name" value="Anth_synth_I_N"/>
</dbReference>
<evidence type="ECO:0000313" key="4">
    <source>
        <dbReference type="Proteomes" id="UP001165498"/>
    </source>
</evidence>
<keyword evidence="3" id="KW-0808">Transferase</keyword>
<dbReference type="InterPro" id="IPR015890">
    <property type="entry name" value="Chorismate_C"/>
</dbReference>
<dbReference type="InterPro" id="IPR005801">
    <property type="entry name" value="ADC_synthase"/>
</dbReference>
<dbReference type="PANTHER" id="PTHR11236:SF9">
    <property type="entry name" value="ANTHRANILATE SYNTHASE COMPONENT 1"/>
    <property type="match status" value="1"/>
</dbReference>
<accession>A0ABT1QL08</accession>
<feature type="domain" description="Chorismate-utilising enzyme C-terminal" evidence="1">
    <location>
        <begin position="208"/>
        <end position="462"/>
    </location>
</feature>
<comment type="caution">
    <text evidence="3">The sequence shown here is derived from an EMBL/GenBank/DDBJ whole genome shotgun (WGS) entry which is preliminary data.</text>
</comment>
<keyword evidence="3" id="KW-0032">Aminotransferase</keyword>
<dbReference type="GO" id="GO:0046820">
    <property type="term" value="F:4-amino-4-deoxychorismate synthase activity"/>
    <property type="evidence" value="ECO:0007669"/>
    <property type="project" value="UniProtKB-EC"/>
</dbReference>
<dbReference type="NCBIfam" id="NF006563">
    <property type="entry name" value="PRK09070.1"/>
    <property type="match status" value="1"/>
</dbReference>
<dbReference type="EMBL" id="JANFQO010000001">
    <property type="protein sequence ID" value="MCQ4163204.1"/>
    <property type="molecule type" value="Genomic_DNA"/>
</dbReference>
<dbReference type="Pfam" id="PF00425">
    <property type="entry name" value="Chorismate_bind"/>
    <property type="match status" value="1"/>
</dbReference>
<evidence type="ECO:0000259" key="1">
    <source>
        <dbReference type="Pfam" id="PF00425"/>
    </source>
</evidence>
<sequence length="474" mass="50652">MDTSDGKTAMPAAGDTLERDAAAPGLALRELAQRHDLLGLAALDPQRYPCLLQSVAVGGARACWDVLAAFPQASLQLDADGRVRDENGADCGTDFLAALDARWRAEQPPAAAQNLPFRGGWVLFLGYELAATVEPVLRLPPAPDAGLPRALALRCPAAVLVDHAAGRTVLLAESTHTALLDTMAADLQRAAAPPPQPLALTSLEEDDPQRFLDGVARIHDYLRAGDIFQVNLSREWRAGLAPGVAPAQVYANLRQANPAPFAGLFQGRGWGVISSSPERLVQVQDGRVQTRPIAGTRPRFAGDDDAARIRELVGNPKERAEHVMLIDLERNDLGRVAEAGSVVVDELMTVETYTHVHHIVSNVSARLRAGVSPGEVIRAVFPGGTITGCPKVRCMQIIAELEGCGRGAYTGAFGYLNRDGDMDLNILIRTISQCGTQLRWRAGAGIVVDSDAPRELQETRAKARGLLRALGLDA</sequence>
<name>A0ABT1QL08_9GAMM</name>
<dbReference type="Proteomes" id="UP001165498">
    <property type="component" value="Unassembled WGS sequence"/>
</dbReference>
<keyword evidence="4" id="KW-1185">Reference proteome</keyword>
<organism evidence="3 4">
    <name type="scientific">Tahibacter harae</name>
    <dbReference type="NCBI Taxonomy" id="2963937"/>
    <lineage>
        <taxon>Bacteria</taxon>
        <taxon>Pseudomonadati</taxon>
        <taxon>Pseudomonadota</taxon>
        <taxon>Gammaproteobacteria</taxon>
        <taxon>Lysobacterales</taxon>
        <taxon>Rhodanobacteraceae</taxon>
        <taxon>Tahibacter</taxon>
    </lineage>
</organism>
<evidence type="ECO:0000259" key="2">
    <source>
        <dbReference type="Pfam" id="PF04715"/>
    </source>
</evidence>
<dbReference type="PRINTS" id="PR00095">
    <property type="entry name" value="ANTSNTHASEI"/>
</dbReference>
<gene>
    <name evidence="3" type="ORF">NM961_00585</name>
</gene>
<protein>
    <submittedName>
        <fullName evidence="3">Aminodeoxychorismate synthase component I</fullName>
        <ecNumber evidence="3">2.6.1.85</ecNumber>
    </submittedName>
</protein>